<feature type="transmembrane region" description="Helical" evidence="11">
    <location>
        <begin position="7"/>
        <end position="28"/>
    </location>
</feature>
<dbReference type="STRING" id="439292.Bsel_2819"/>
<evidence type="ECO:0000256" key="10">
    <source>
        <dbReference type="ARBA" id="ARBA00023136"/>
    </source>
</evidence>
<feature type="transmembrane region" description="Helical" evidence="11">
    <location>
        <begin position="78"/>
        <end position="97"/>
    </location>
</feature>
<keyword evidence="9" id="KW-0406">Ion transport</keyword>
<evidence type="ECO:0000256" key="8">
    <source>
        <dbReference type="ARBA" id="ARBA00023004"/>
    </source>
</evidence>
<dbReference type="Gene3D" id="1.10.3470.10">
    <property type="entry name" value="ABC transporter involved in vitamin B12 uptake, BtuC"/>
    <property type="match status" value="1"/>
</dbReference>
<dbReference type="GO" id="GO:0022857">
    <property type="term" value="F:transmembrane transporter activity"/>
    <property type="evidence" value="ECO:0007669"/>
    <property type="project" value="InterPro"/>
</dbReference>
<evidence type="ECO:0000256" key="5">
    <source>
        <dbReference type="ARBA" id="ARBA00022496"/>
    </source>
</evidence>
<reference evidence="12" key="1">
    <citation type="submission" date="2009-10" db="EMBL/GenBank/DDBJ databases">
        <title>Complete sequence of Bacillus selenitireducens MLS10.</title>
        <authorList>
            <consortium name="US DOE Joint Genome Institute"/>
            <person name="Lucas S."/>
            <person name="Copeland A."/>
            <person name="Lapidus A."/>
            <person name="Glavina del Rio T."/>
            <person name="Dalin E."/>
            <person name="Tice H."/>
            <person name="Bruce D."/>
            <person name="Goodwin L."/>
            <person name="Pitluck S."/>
            <person name="Sims D."/>
            <person name="Brettin T."/>
            <person name="Detter J.C."/>
            <person name="Han C."/>
            <person name="Larimer F."/>
            <person name="Land M."/>
            <person name="Hauser L."/>
            <person name="Kyrpides N."/>
            <person name="Ovchinnikova G."/>
            <person name="Stolz J."/>
        </authorList>
    </citation>
    <scope>NUCLEOTIDE SEQUENCE [LARGE SCALE GENOMIC DNA]</scope>
    <source>
        <strain evidence="12">MLS10</strain>
    </source>
</reference>
<evidence type="ECO:0000256" key="4">
    <source>
        <dbReference type="ARBA" id="ARBA00022475"/>
    </source>
</evidence>
<dbReference type="eggNOG" id="COG4605">
    <property type="taxonomic scope" value="Bacteria"/>
</dbReference>
<dbReference type="OrthoDB" id="9796260at2"/>
<dbReference type="EMBL" id="CP001791">
    <property type="protein sequence ID" value="ADI00310.1"/>
    <property type="molecule type" value="Genomic_DNA"/>
</dbReference>
<keyword evidence="10 11" id="KW-0472">Membrane</keyword>
<evidence type="ECO:0000256" key="11">
    <source>
        <dbReference type="SAM" id="Phobius"/>
    </source>
</evidence>
<dbReference type="InterPro" id="IPR000522">
    <property type="entry name" value="ABC_transptr_permease_BtuC"/>
</dbReference>
<name>D6XZ25_BACIE</name>
<feature type="transmembrane region" description="Helical" evidence="11">
    <location>
        <begin position="103"/>
        <end position="122"/>
    </location>
</feature>
<dbReference type="GO" id="GO:0033214">
    <property type="term" value="P:siderophore-iron import into cell"/>
    <property type="evidence" value="ECO:0007669"/>
    <property type="project" value="TreeGrafter"/>
</dbReference>
<dbReference type="FunFam" id="1.10.3470.10:FF:000004">
    <property type="entry name" value="Iron compound ABC transporter, permease"/>
    <property type="match status" value="1"/>
</dbReference>
<evidence type="ECO:0000256" key="7">
    <source>
        <dbReference type="ARBA" id="ARBA00022989"/>
    </source>
</evidence>
<feature type="transmembrane region" description="Helical" evidence="11">
    <location>
        <begin position="129"/>
        <end position="153"/>
    </location>
</feature>
<organism evidence="12 13">
    <name type="scientific">Bacillus selenitireducens (strain ATCC 700615 / DSM 15326 / MLS10)</name>
    <dbReference type="NCBI Taxonomy" id="439292"/>
    <lineage>
        <taxon>Bacteria</taxon>
        <taxon>Bacillati</taxon>
        <taxon>Bacillota</taxon>
        <taxon>Bacilli</taxon>
        <taxon>Bacillales</taxon>
        <taxon>Bacillaceae</taxon>
        <taxon>Salisediminibacterium</taxon>
    </lineage>
</organism>
<evidence type="ECO:0000256" key="1">
    <source>
        <dbReference type="ARBA" id="ARBA00004651"/>
    </source>
</evidence>
<evidence type="ECO:0000256" key="6">
    <source>
        <dbReference type="ARBA" id="ARBA00022692"/>
    </source>
</evidence>
<dbReference type="Proteomes" id="UP000000271">
    <property type="component" value="Chromosome"/>
</dbReference>
<feature type="transmembrane region" description="Helical" evidence="11">
    <location>
        <begin position="289"/>
        <end position="310"/>
    </location>
</feature>
<protein>
    <submittedName>
        <fullName evidence="12">Transport system permease protein</fullName>
    </submittedName>
</protein>
<evidence type="ECO:0000313" key="13">
    <source>
        <dbReference type="Proteomes" id="UP000000271"/>
    </source>
</evidence>
<keyword evidence="3" id="KW-0813">Transport</keyword>
<keyword evidence="5" id="KW-0410">Iron transport</keyword>
<dbReference type="GO" id="GO:0005886">
    <property type="term" value="C:plasma membrane"/>
    <property type="evidence" value="ECO:0007669"/>
    <property type="project" value="UniProtKB-SubCell"/>
</dbReference>
<comment type="similarity">
    <text evidence="2">Belongs to the binding-protein-dependent transport system permease family. FecCD subfamily.</text>
</comment>
<keyword evidence="4" id="KW-1003">Cell membrane</keyword>
<dbReference type="PANTHER" id="PTHR30472">
    <property type="entry name" value="FERRIC ENTEROBACTIN TRANSPORT SYSTEM PERMEASE PROTEIN"/>
    <property type="match status" value="1"/>
</dbReference>
<proteinExistence type="inferred from homology"/>
<keyword evidence="7 11" id="KW-1133">Transmembrane helix</keyword>
<evidence type="ECO:0000256" key="2">
    <source>
        <dbReference type="ARBA" id="ARBA00007935"/>
    </source>
</evidence>
<sequence>MGTKTKFILLIVSVTVLSVLFMTISSGGHWEYILPRRGRSLLAMILTGSAIAYATVIFQTITNNKILTPSIIGLDSLYMLIQTFMIFTFGSMSVFMTTASVNFGLSAGIMVAFSFVFYRLLFRGEGNKLYFLLLIGLVLGTFFSSLTTFMQVMIDPNEFQAIQGQMFASFNNINRDLLGLSAVLFLVLLLPIRKEMKTLDVLLLGKDHAVNLGVSYNRVVKRLLVLVAVLISLATALVGPITFLGLLVANVTYQMFQTFEHRILLPASMLVGVLSLVLDQLIVQHVFTFNTTLSVIINFIGGVYFLYLLLKERT</sequence>
<dbReference type="HOGENOM" id="CLU_050494_0_0_9"/>
<evidence type="ECO:0000256" key="3">
    <source>
        <dbReference type="ARBA" id="ARBA00022448"/>
    </source>
</evidence>
<keyword evidence="8" id="KW-0408">Iron</keyword>
<feature type="transmembrane region" description="Helical" evidence="11">
    <location>
        <begin position="40"/>
        <end position="58"/>
    </location>
</feature>
<dbReference type="AlphaFoldDB" id="D6XZ25"/>
<dbReference type="CDD" id="cd06550">
    <property type="entry name" value="TM_ABC_iron-siderophores_like"/>
    <property type="match status" value="1"/>
</dbReference>
<evidence type="ECO:0000256" key="9">
    <source>
        <dbReference type="ARBA" id="ARBA00023065"/>
    </source>
</evidence>
<dbReference type="SUPFAM" id="SSF81345">
    <property type="entry name" value="ABC transporter involved in vitamin B12 uptake, BtuC"/>
    <property type="match status" value="1"/>
</dbReference>
<feature type="transmembrane region" description="Helical" evidence="11">
    <location>
        <begin position="223"/>
        <end position="251"/>
    </location>
</feature>
<evidence type="ECO:0000313" key="12">
    <source>
        <dbReference type="EMBL" id="ADI00310.1"/>
    </source>
</evidence>
<dbReference type="Pfam" id="PF01032">
    <property type="entry name" value="FecCD"/>
    <property type="match status" value="1"/>
</dbReference>
<dbReference type="PANTHER" id="PTHR30472:SF19">
    <property type="entry name" value="PETROBACTIN IMPORT SYSTEM PERMEASE PROTEIN YCLO"/>
    <property type="match status" value="1"/>
</dbReference>
<feature type="transmembrane region" description="Helical" evidence="11">
    <location>
        <begin position="263"/>
        <end position="283"/>
    </location>
</feature>
<dbReference type="InterPro" id="IPR037294">
    <property type="entry name" value="ABC_BtuC-like"/>
</dbReference>
<keyword evidence="6 11" id="KW-0812">Transmembrane</keyword>
<comment type="subcellular location">
    <subcellularLocation>
        <location evidence="1">Cell membrane</location>
        <topology evidence="1">Multi-pass membrane protein</topology>
    </subcellularLocation>
</comment>
<dbReference type="RefSeq" id="WP_013173723.1">
    <property type="nucleotide sequence ID" value="NC_014219.1"/>
</dbReference>
<dbReference type="KEGG" id="bse:Bsel_2819"/>
<keyword evidence="13" id="KW-1185">Reference proteome</keyword>
<gene>
    <name evidence="12" type="ordered locus">Bsel_2819</name>
</gene>
<accession>D6XZ25</accession>